<dbReference type="PANTHER" id="PTHR10110">
    <property type="entry name" value="SODIUM/HYDROGEN EXCHANGER"/>
    <property type="match status" value="1"/>
</dbReference>
<keyword evidence="5 14" id="KW-1133">Transmembrane helix</keyword>
<feature type="transmembrane region" description="Helical" evidence="14">
    <location>
        <begin position="51"/>
        <end position="73"/>
    </location>
</feature>
<feature type="non-terminal residue" evidence="16">
    <location>
        <position position="109"/>
    </location>
</feature>
<dbReference type="GO" id="GO:0051453">
    <property type="term" value="P:regulation of intracellular pH"/>
    <property type="evidence" value="ECO:0007669"/>
    <property type="project" value="TreeGrafter"/>
</dbReference>
<evidence type="ECO:0000256" key="8">
    <source>
        <dbReference type="ARBA" id="ARBA00023065"/>
    </source>
</evidence>
<keyword evidence="9 14" id="KW-0472">Membrane</keyword>
<sequence>AMCVIIIFIQLKTKLNYLPESVACVLVGGFIGMVLKIMHSHDIANWQEEEAFSPTVFFLVILPPIIFESGYNLHKGNFFHNIGSILVFAIFGTLISAMVIGGGVYLLGQ</sequence>
<evidence type="ECO:0000256" key="7">
    <source>
        <dbReference type="ARBA" id="ARBA00023053"/>
    </source>
</evidence>
<dbReference type="Proteomes" id="UP001497623">
    <property type="component" value="Unassembled WGS sequence"/>
</dbReference>
<keyword evidence="6" id="KW-0333">Golgi apparatus</keyword>
<evidence type="ECO:0000313" key="16">
    <source>
        <dbReference type="EMBL" id="CAL4082335.1"/>
    </source>
</evidence>
<dbReference type="InterPro" id="IPR004709">
    <property type="entry name" value="NaH_exchanger"/>
</dbReference>
<keyword evidence="4 14" id="KW-0812">Transmembrane</keyword>
<evidence type="ECO:0000256" key="9">
    <source>
        <dbReference type="ARBA" id="ARBA00023136"/>
    </source>
</evidence>
<evidence type="ECO:0000256" key="10">
    <source>
        <dbReference type="ARBA" id="ARBA00023201"/>
    </source>
</evidence>
<dbReference type="Pfam" id="PF00999">
    <property type="entry name" value="Na_H_Exchanger"/>
    <property type="match status" value="1"/>
</dbReference>
<evidence type="ECO:0000256" key="5">
    <source>
        <dbReference type="ARBA" id="ARBA00022989"/>
    </source>
</evidence>
<dbReference type="PRINTS" id="PR01084">
    <property type="entry name" value="NAHEXCHNGR"/>
</dbReference>
<proteinExistence type="predicted"/>
<organism evidence="16 17">
    <name type="scientific">Meganyctiphanes norvegica</name>
    <name type="common">Northern krill</name>
    <name type="synonym">Thysanopoda norvegica</name>
    <dbReference type="NCBI Taxonomy" id="48144"/>
    <lineage>
        <taxon>Eukaryota</taxon>
        <taxon>Metazoa</taxon>
        <taxon>Ecdysozoa</taxon>
        <taxon>Arthropoda</taxon>
        <taxon>Crustacea</taxon>
        <taxon>Multicrustacea</taxon>
        <taxon>Malacostraca</taxon>
        <taxon>Eumalacostraca</taxon>
        <taxon>Eucarida</taxon>
        <taxon>Euphausiacea</taxon>
        <taxon>Euphausiidae</taxon>
        <taxon>Meganyctiphanes</taxon>
    </lineage>
</organism>
<feature type="domain" description="Cation/H+ exchanger transmembrane" evidence="15">
    <location>
        <begin position="7"/>
        <end position="106"/>
    </location>
</feature>
<comment type="subcellular location">
    <subcellularLocation>
        <location evidence="1">Golgi apparatus membrane</location>
        <topology evidence="1">Multi-pass membrane protein</topology>
    </subcellularLocation>
</comment>
<keyword evidence="8" id="KW-0406">Ion transport</keyword>
<dbReference type="GO" id="GO:0015385">
    <property type="term" value="F:sodium:proton antiporter activity"/>
    <property type="evidence" value="ECO:0007669"/>
    <property type="project" value="InterPro"/>
</dbReference>
<protein>
    <recommendedName>
        <fullName evidence="11">Sodium/hydrogen exchanger 8</fullName>
    </recommendedName>
    <alternativeName>
        <fullName evidence="12">Na(+)/H(+) exchanger 8</fullName>
    </alternativeName>
    <alternativeName>
        <fullName evidence="13">Solute carrier family 9 member 8</fullName>
    </alternativeName>
</protein>
<feature type="transmembrane region" description="Helical" evidence="14">
    <location>
        <begin position="85"/>
        <end position="107"/>
    </location>
</feature>
<dbReference type="GO" id="GO:0000139">
    <property type="term" value="C:Golgi membrane"/>
    <property type="evidence" value="ECO:0007669"/>
    <property type="project" value="UniProtKB-SubCell"/>
</dbReference>
<name>A0AAV2QEP0_MEGNR</name>
<dbReference type="AlphaFoldDB" id="A0AAV2QEP0"/>
<dbReference type="InterPro" id="IPR006153">
    <property type="entry name" value="Cation/H_exchanger_TM"/>
</dbReference>
<keyword evidence="10" id="KW-0739">Sodium transport</keyword>
<evidence type="ECO:0000256" key="14">
    <source>
        <dbReference type="SAM" id="Phobius"/>
    </source>
</evidence>
<evidence type="ECO:0000256" key="12">
    <source>
        <dbReference type="ARBA" id="ARBA00042291"/>
    </source>
</evidence>
<feature type="non-terminal residue" evidence="16">
    <location>
        <position position="1"/>
    </location>
</feature>
<evidence type="ECO:0000256" key="11">
    <source>
        <dbReference type="ARBA" id="ARBA00040570"/>
    </source>
</evidence>
<dbReference type="EMBL" id="CAXKWB010006313">
    <property type="protein sequence ID" value="CAL4082335.1"/>
    <property type="molecule type" value="Genomic_DNA"/>
</dbReference>
<keyword evidence="7" id="KW-0915">Sodium</keyword>
<evidence type="ECO:0000259" key="15">
    <source>
        <dbReference type="Pfam" id="PF00999"/>
    </source>
</evidence>
<keyword evidence="3" id="KW-0050">Antiport</keyword>
<gene>
    <name evidence="16" type="ORF">MNOR_LOCUS11847</name>
</gene>
<accession>A0AAV2QEP0</accession>
<evidence type="ECO:0000256" key="1">
    <source>
        <dbReference type="ARBA" id="ARBA00004653"/>
    </source>
</evidence>
<dbReference type="PANTHER" id="PTHR10110:SF191">
    <property type="entry name" value="SODIUM_HYDROGEN EXCHANGER 8"/>
    <property type="match status" value="1"/>
</dbReference>
<feature type="transmembrane region" description="Helical" evidence="14">
    <location>
        <begin position="21"/>
        <end position="39"/>
    </location>
</feature>
<evidence type="ECO:0000256" key="6">
    <source>
        <dbReference type="ARBA" id="ARBA00023034"/>
    </source>
</evidence>
<reference evidence="16 17" key="1">
    <citation type="submission" date="2024-05" db="EMBL/GenBank/DDBJ databases">
        <authorList>
            <person name="Wallberg A."/>
        </authorList>
    </citation>
    <scope>NUCLEOTIDE SEQUENCE [LARGE SCALE GENOMIC DNA]</scope>
</reference>
<evidence type="ECO:0000256" key="13">
    <source>
        <dbReference type="ARBA" id="ARBA00042692"/>
    </source>
</evidence>
<evidence type="ECO:0000256" key="4">
    <source>
        <dbReference type="ARBA" id="ARBA00022692"/>
    </source>
</evidence>
<evidence type="ECO:0000256" key="2">
    <source>
        <dbReference type="ARBA" id="ARBA00022448"/>
    </source>
</evidence>
<keyword evidence="17" id="KW-1185">Reference proteome</keyword>
<comment type="caution">
    <text evidence="16">The sequence shown here is derived from an EMBL/GenBank/DDBJ whole genome shotgun (WGS) entry which is preliminary data.</text>
</comment>
<dbReference type="InterPro" id="IPR018422">
    <property type="entry name" value="Cation/H_exchanger_CPA1"/>
</dbReference>
<evidence type="ECO:0000256" key="3">
    <source>
        <dbReference type="ARBA" id="ARBA00022449"/>
    </source>
</evidence>
<dbReference type="GO" id="GO:0015386">
    <property type="term" value="F:potassium:proton antiporter activity"/>
    <property type="evidence" value="ECO:0007669"/>
    <property type="project" value="TreeGrafter"/>
</dbReference>
<keyword evidence="2" id="KW-0813">Transport</keyword>
<evidence type="ECO:0000313" key="17">
    <source>
        <dbReference type="Proteomes" id="UP001497623"/>
    </source>
</evidence>